<organism evidence="2">
    <name type="scientific">Mytilus coruscus</name>
    <name type="common">Sea mussel</name>
    <dbReference type="NCBI Taxonomy" id="42192"/>
    <lineage>
        <taxon>Eukaryota</taxon>
        <taxon>Metazoa</taxon>
        <taxon>Spiralia</taxon>
        <taxon>Lophotrochozoa</taxon>
        <taxon>Mollusca</taxon>
        <taxon>Bivalvia</taxon>
        <taxon>Autobranchia</taxon>
        <taxon>Pteriomorphia</taxon>
        <taxon>Mytilida</taxon>
        <taxon>Mytiloidea</taxon>
        <taxon>Mytilidae</taxon>
        <taxon>Mytilinae</taxon>
        <taxon>Mytilus</taxon>
    </lineage>
</organism>
<reference evidence="2" key="1">
    <citation type="submission" date="2015-03" db="EMBL/GenBank/DDBJ databases">
        <title>Emergence of plasmid-mediated VIM-4 carbapenemase in Citrobacter freundii, co-harbouring armA, CTX-M-3, TEM-1 and QnrB at a cancer centre in Bulgaria.</title>
        <authorList>
            <person name="Sabtcheva S.D."/>
            <person name="Ivanov I.N."/>
        </authorList>
    </citation>
    <scope>NUCLEOTIDE SEQUENCE</scope>
    <source>
        <tissue evidence="2">Byssus</tissue>
    </source>
</reference>
<name>A0A0K2D880_MYTCO</name>
<dbReference type="EMBL" id="KP876477">
    <property type="protein sequence ID" value="ALA16019.1"/>
    <property type="molecule type" value="mRNA"/>
</dbReference>
<proteinExistence type="evidence at transcript level"/>
<evidence type="ECO:0000256" key="1">
    <source>
        <dbReference type="SAM" id="SignalP"/>
    </source>
</evidence>
<sequence>MKSIQMILAVFVIAALCGIVQSYDDYKGRGYCTNKGCRSGYNYFGNKGYCKYGEKSYTYNCNSYAGCCLPRNPYGKLKYYCTNKYGCPNDYYFYNNKGYYYYNKKDYFNCGSYNGCCLRSGY</sequence>
<evidence type="ECO:0000313" key="2">
    <source>
        <dbReference type="EMBL" id="ALA16019.1"/>
    </source>
</evidence>
<keyword evidence="1" id="KW-0732">Signal</keyword>
<feature type="chain" id="PRO_5005474614" evidence="1">
    <location>
        <begin position="23"/>
        <end position="122"/>
    </location>
</feature>
<protein>
    <submittedName>
        <fullName evidence="2">Foot protein-6</fullName>
    </submittedName>
</protein>
<accession>A0A0K2D880</accession>
<feature type="signal peptide" evidence="1">
    <location>
        <begin position="1"/>
        <end position="22"/>
    </location>
</feature>
<dbReference type="AlphaFoldDB" id="A0A0K2D880"/>